<organism evidence="1 2">
    <name type="scientific">Ambrosiozyma monospora</name>
    <name type="common">Yeast</name>
    <name type="synonym">Endomycopsis monosporus</name>
    <dbReference type="NCBI Taxonomy" id="43982"/>
    <lineage>
        <taxon>Eukaryota</taxon>
        <taxon>Fungi</taxon>
        <taxon>Dikarya</taxon>
        <taxon>Ascomycota</taxon>
        <taxon>Saccharomycotina</taxon>
        <taxon>Pichiomycetes</taxon>
        <taxon>Pichiales</taxon>
        <taxon>Pichiaceae</taxon>
        <taxon>Ambrosiozyma</taxon>
    </lineage>
</organism>
<evidence type="ECO:0000313" key="2">
    <source>
        <dbReference type="Proteomes" id="UP001165064"/>
    </source>
</evidence>
<gene>
    <name evidence="1" type="ORF">Amon02_001309400</name>
</gene>
<name>A0ACB5UCS8_AMBMO</name>
<keyword evidence="2" id="KW-1185">Reference proteome</keyword>
<reference evidence="1" key="1">
    <citation type="submission" date="2023-04" db="EMBL/GenBank/DDBJ databases">
        <title>Ambrosiozyma monospora NBRC 10751.</title>
        <authorList>
            <person name="Ichikawa N."/>
            <person name="Sato H."/>
            <person name="Tonouchi N."/>
        </authorList>
    </citation>
    <scope>NUCLEOTIDE SEQUENCE</scope>
    <source>
        <strain evidence="1">NBRC 10751</strain>
    </source>
</reference>
<dbReference type="Proteomes" id="UP001165064">
    <property type="component" value="Unassembled WGS sequence"/>
</dbReference>
<accession>A0ACB5UCS8</accession>
<evidence type="ECO:0000313" key="1">
    <source>
        <dbReference type="EMBL" id="GMF07913.1"/>
    </source>
</evidence>
<comment type="caution">
    <text evidence="1">The sequence shown here is derived from an EMBL/GenBank/DDBJ whole genome shotgun (WGS) entry which is preliminary data.</text>
</comment>
<protein>
    <submittedName>
        <fullName evidence="1">Unnamed protein product</fullName>
    </submittedName>
</protein>
<proteinExistence type="predicted"/>
<sequence length="161" mass="16971">MPPPQFNKVNKINVNGVPASIKSHHSSNKSNGSASSFSFPRSRPTSPPPSSSSATTSASLHKHTRTSSSTVKTATTSKSPSTKSSNDSSSLLIAAAKKKKKPPAVPPKKPHLKNNSLKSALKFGSNGRIPSDASVSTVSTLMTEELDELTADFNKRFPSKV</sequence>
<dbReference type="EMBL" id="BSXS01016537">
    <property type="protein sequence ID" value="GMF07913.1"/>
    <property type="molecule type" value="Genomic_DNA"/>
</dbReference>